<evidence type="ECO:0000313" key="2">
    <source>
        <dbReference type="EMBL" id="QDU62788.1"/>
    </source>
</evidence>
<evidence type="ECO:0000313" key="3">
    <source>
        <dbReference type="Proteomes" id="UP000317093"/>
    </source>
</evidence>
<gene>
    <name evidence="2" type="ORF">Pan216_36580</name>
</gene>
<dbReference type="Proteomes" id="UP000317093">
    <property type="component" value="Chromosome"/>
</dbReference>
<dbReference type="AlphaFoldDB" id="A0A518B731"/>
<dbReference type="KEGG" id="knv:Pan216_36580"/>
<sequence length="239" mass="26358">MEVPKLEELREALAQLNSHRGDIESAIEKLPKGDLRDLAQALTRKVFEQTAEFEGMREEAQGQLQGMIDEARNNLAEANRIKEEADRLAANPPKPAEAEPPLIDEKFGETMRERLQARYADRPGPEVAPEFSDWAYSVMSTMSSGLASRPDQPAAGQTEAAFAQQAEQWSRWVRDSFSATGVDPRTLSASSTQSLLASSWSGWLEPGSVGGDLHKPLAENDPTPPASDESVQRWKDVLE</sequence>
<proteinExistence type="predicted"/>
<dbReference type="EMBL" id="CP036279">
    <property type="protein sequence ID" value="QDU62788.1"/>
    <property type="molecule type" value="Genomic_DNA"/>
</dbReference>
<feature type="compositionally biased region" description="Basic and acidic residues" evidence="1">
    <location>
        <begin position="230"/>
        <end position="239"/>
    </location>
</feature>
<feature type="region of interest" description="Disordered" evidence="1">
    <location>
        <begin position="78"/>
        <end position="106"/>
    </location>
</feature>
<organism evidence="2 3">
    <name type="scientific">Kolteria novifilia</name>
    <dbReference type="NCBI Taxonomy" id="2527975"/>
    <lineage>
        <taxon>Bacteria</taxon>
        <taxon>Pseudomonadati</taxon>
        <taxon>Planctomycetota</taxon>
        <taxon>Planctomycetia</taxon>
        <taxon>Kolteriales</taxon>
        <taxon>Kolteriaceae</taxon>
        <taxon>Kolteria</taxon>
    </lineage>
</organism>
<dbReference type="RefSeq" id="WP_145259781.1">
    <property type="nucleotide sequence ID" value="NZ_CP036279.1"/>
</dbReference>
<reference evidence="2 3" key="1">
    <citation type="submission" date="2019-02" db="EMBL/GenBank/DDBJ databases">
        <title>Deep-cultivation of Planctomycetes and their phenomic and genomic characterization uncovers novel biology.</title>
        <authorList>
            <person name="Wiegand S."/>
            <person name="Jogler M."/>
            <person name="Boedeker C."/>
            <person name="Pinto D."/>
            <person name="Vollmers J."/>
            <person name="Rivas-Marin E."/>
            <person name="Kohn T."/>
            <person name="Peeters S.H."/>
            <person name="Heuer A."/>
            <person name="Rast P."/>
            <person name="Oberbeckmann S."/>
            <person name="Bunk B."/>
            <person name="Jeske O."/>
            <person name="Meyerdierks A."/>
            <person name="Storesund J.E."/>
            <person name="Kallscheuer N."/>
            <person name="Luecker S."/>
            <person name="Lage O.M."/>
            <person name="Pohl T."/>
            <person name="Merkel B.J."/>
            <person name="Hornburger P."/>
            <person name="Mueller R.-W."/>
            <person name="Bruemmer F."/>
            <person name="Labrenz M."/>
            <person name="Spormann A.M."/>
            <person name="Op den Camp H."/>
            <person name="Overmann J."/>
            <person name="Amann R."/>
            <person name="Jetten M.S.M."/>
            <person name="Mascher T."/>
            <person name="Medema M.H."/>
            <person name="Devos D.P."/>
            <person name="Kaster A.-K."/>
            <person name="Ovreas L."/>
            <person name="Rohde M."/>
            <person name="Galperin M.Y."/>
            <person name="Jogler C."/>
        </authorList>
    </citation>
    <scope>NUCLEOTIDE SEQUENCE [LARGE SCALE GENOMIC DNA]</scope>
    <source>
        <strain evidence="2 3">Pan216</strain>
    </source>
</reference>
<evidence type="ECO:0000256" key="1">
    <source>
        <dbReference type="SAM" id="MobiDB-lite"/>
    </source>
</evidence>
<feature type="region of interest" description="Disordered" evidence="1">
    <location>
        <begin position="207"/>
        <end position="239"/>
    </location>
</feature>
<keyword evidence="3" id="KW-1185">Reference proteome</keyword>
<name>A0A518B731_9BACT</name>
<accession>A0A518B731</accession>
<protein>
    <submittedName>
        <fullName evidence="2">Uncharacterized protein</fullName>
    </submittedName>
</protein>